<dbReference type="InterPro" id="IPR056003">
    <property type="entry name" value="CT398_CC_hairpin"/>
</dbReference>
<dbReference type="Gene3D" id="1.10.287.1490">
    <property type="match status" value="1"/>
</dbReference>
<organism evidence="4">
    <name type="scientific">freshwater metagenome</name>
    <dbReference type="NCBI Taxonomy" id="449393"/>
    <lineage>
        <taxon>unclassified sequences</taxon>
        <taxon>metagenomes</taxon>
        <taxon>ecological metagenomes</taxon>
    </lineage>
</organism>
<dbReference type="PANTHER" id="PTHR39082">
    <property type="entry name" value="PHOSPHOLIPASE C-BETA-2-RELATED"/>
    <property type="match status" value="1"/>
</dbReference>
<sequence>MKASENQQTDLLSLGSLDIDISRSKLNINALSSGDAFIELRAAQRDSAAQLIDAQNQLDSVNLELARAEADLKLVEDRIAKDNQRLLQTTSPKDAQGIQSELETLAKRKSELEDLELAVLEKKETVEAHHKTVLSDKQIVDEELSQKESQNEAELLKARSGLDLLVQQRAQQAARLDAELVALYEKKLTRGPAVGRLINRECGACRMTIGATMLTEISALPRDEIATCPDCQAILIR</sequence>
<gene>
    <name evidence="4" type="ORF">UFOPK1618_00560</name>
</gene>
<evidence type="ECO:0000256" key="1">
    <source>
        <dbReference type="SAM" id="Coils"/>
    </source>
</evidence>
<dbReference type="Pfam" id="PF02591">
    <property type="entry name" value="Zn_ribbon_9"/>
    <property type="match status" value="1"/>
</dbReference>
<feature type="domain" description="CT398-like coiled coil hairpin" evidence="3">
    <location>
        <begin position="16"/>
        <end position="188"/>
    </location>
</feature>
<dbReference type="PANTHER" id="PTHR39082:SF1">
    <property type="entry name" value="SCAVENGER RECEPTOR CLASS A MEMBER 3"/>
    <property type="match status" value="1"/>
</dbReference>
<protein>
    <submittedName>
        <fullName evidence="4">Unannotated protein</fullName>
    </submittedName>
</protein>
<dbReference type="Pfam" id="PF24481">
    <property type="entry name" value="CT398_CC"/>
    <property type="match status" value="1"/>
</dbReference>
<evidence type="ECO:0000259" key="3">
    <source>
        <dbReference type="Pfam" id="PF24481"/>
    </source>
</evidence>
<proteinExistence type="predicted"/>
<reference evidence="4" key="1">
    <citation type="submission" date="2020-05" db="EMBL/GenBank/DDBJ databases">
        <authorList>
            <person name="Chiriac C."/>
            <person name="Salcher M."/>
            <person name="Ghai R."/>
            <person name="Kavagutti S V."/>
        </authorList>
    </citation>
    <scope>NUCLEOTIDE SEQUENCE</scope>
</reference>
<dbReference type="EMBL" id="CAEZTF010000094">
    <property type="protein sequence ID" value="CAB4561378.1"/>
    <property type="molecule type" value="Genomic_DNA"/>
</dbReference>
<keyword evidence="1" id="KW-0175">Coiled coil</keyword>
<feature type="coiled-coil region" evidence="1">
    <location>
        <begin position="51"/>
        <end position="118"/>
    </location>
</feature>
<dbReference type="InterPro" id="IPR003743">
    <property type="entry name" value="Zf-RING_7"/>
</dbReference>
<name>A0A6J6DJ86_9ZZZZ</name>
<feature type="domain" description="C4-type zinc ribbon" evidence="2">
    <location>
        <begin position="202"/>
        <end position="235"/>
    </location>
</feature>
<accession>A0A6J6DJ86</accession>
<evidence type="ECO:0000259" key="2">
    <source>
        <dbReference type="Pfam" id="PF02591"/>
    </source>
</evidence>
<dbReference type="AlphaFoldDB" id="A0A6J6DJ86"/>
<dbReference type="InterPro" id="IPR052376">
    <property type="entry name" value="Oxidative_Scav/Glycosyltrans"/>
</dbReference>
<evidence type="ECO:0000313" key="4">
    <source>
        <dbReference type="EMBL" id="CAB4561378.1"/>
    </source>
</evidence>